<dbReference type="AlphaFoldDB" id="A0ABD3P7Z4"/>
<dbReference type="Gene3D" id="1.20.272.10">
    <property type="match status" value="1"/>
</dbReference>
<comment type="caution">
    <text evidence="9">The sequence shown here is derived from an EMBL/GenBank/DDBJ whole genome shotgun (WGS) entry which is preliminary data.</text>
</comment>
<protein>
    <recommendedName>
        <fullName evidence="8">AAA+ ATPase domain-containing protein</fullName>
    </recommendedName>
</protein>
<dbReference type="PANTHER" id="PTHR11669:SF20">
    <property type="entry name" value="REPLICATION FACTOR C SUBUNIT 4"/>
    <property type="match status" value="1"/>
</dbReference>
<accession>A0ABD3P7Z4</accession>
<feature type="region of interest" description="Disordered" evidence="7">
    <location>
        <begin position="122"/>
        <end position="155"/>
    </location>
</feature>
<feature type="domain" description="AAA+ ATPase" evidence="8">
    <location>
        <begin position="40"/>
        <end position="229"/>
    </location>
</feature>
<evidence type="ECO:0000256" key="4">
    <source>
        <dbReference type="ARBA" id="ARBA00022741"/>
    </source>
</evidence>
<gene>
    <name evidence="9" type="ORF">ACHAW5_007040</name>
</gene>
<evidence type="ECO:0000313" key="9">
    <source>
        <dbReference type="EMBL" id="KAL3783896.1"/>
    </source>
</evidence>
<dbReference type="SUPFAM" id="SSF52540">
    <property type="entry name" value="P-loop containing nucleoside triphosphate hydrolases"/>
    <property type="match status" value="1"/>
</dbReference>
<comment type="subcellular location">
    <subcellularLocation>
        <location evidence="1">Nucleus</location>
    </subcellularLocation>
</comment>
<dbReference type="EMBL" id="JALLAZ020000950">
    <property type="protein sequence ID" value="KAL3783896.1"/>
    <property type="molecule type" value="Genomic_DNA"/>
</dbReference>
<dbReference type="Proteomes" id="UP001530315">
    <property type="component" value="Unassembled WGS sequence"/>
</dbReference>
<sequence length="400" mass="43392">MASSSVAVPWVEKYRPKSLADVSHQTEIVATLANAVETNRLPHLLFYGPPGTGKTSVALALCRQLYDPSQIRRRVLELNASDERGISVVRDKIKHFASLAVGSSSSSNGGFVGRSGGGGRDFFGKKKAGERDENDENENDENDGEGKGEGYGASSRAAVVRRYPNPPFKIIILDEADTVTRDAQSALRRVIEAYSKVTRFILICNYVTRIIEPLASRCAKFRFAPLPASSMRERISHIATEEGCRFDDGRGASAKDDVIDEILRLSQGDMRRAVTTLQSAHSLSGGGGGDVIREDSIAEMAGLPPPALIDGLIDVLRDGKFDPVRVYVRDIVLEGYSAEYVLSALMAKIIALDGVSDQAKGIIAIKVAESDKNLIDGSDETLQLLAVCSIALEQFKRKNY</sequence>
<evidence type="ECO:0000256" key="2">
    <source>
        <dbReference type="ARBA" id="ARBA00005378"/>
    </source>
</evidence>
<dbReference type="GO" id="GO:0006260">
    <property type="term" value="P:DNA replication"/>
    <property type="evidence" value="ECO:0007669"/>
    <property type="project" value="UniProtKB-KW"/>
</dbReference>
<dbReference type="InterPro" id="IPR013748">
    <property type="entry name" value="Rep_factorC_C"/>
</dbReference>
<evidence type="ECO:0000256" key="6">
    <source>
        <dbReference type="ARBA" id="ARBA00023242"/>
    </source>
</evidence>
<name>A0ABD3P7Z4_9STRA</name>
<dbReference type="Pfam" id="PF00004">
    <property type="entry name" value="AAA"/>
    <property type="match status" value="2"/>
</dbReference>
<keyword evidence="6" id="KW-0539">Nucleus</keyword>
<dbReference type="Pfam" id="PF08542">
    <property type="entry name" value="Rep_fac_C"/>
    <property type="match status" value="1"/>
</dbReference>
<reference evidence="9 10" key="1">
    <citation type="submission" date="2024-10" db="EMBL/GenBank/DDBJ databases">
        <title>Updated reference genomes for cyclostephanoid diatoms.</title>
        <authorList>
            <person name="Roberts W.R."/>
            <person name="Alverson A.J."/>
        </authorList>
    </citation>
    <scope>NUCLEOTIDE SEQUENCE [LARGE SCALE GENOMIC DNA]</scope>
    <source>
        <strain evidence="9 10">AJA276-08</strain>
    </source>
</reference>
<dbReference type="PANTHER" id="PTHR11669">
    <property type="entry name" value="REPLICATION FACTOR C / DNA POLYMERASE III GAMMA-TAU SUBUNIT"/>
    <property type="match status" value="1"/>
</dbReference>
<dbReference type="InterPro" id="IPR050238">
    <property type="entry name" value="DNA_Rep/Repair_Clamp_Loader"/>
</dbReference>
<dbReference type="InterPro" id="IPR027417">
    <property type="entry name" value="P-loop_NTPase"/>
</dbReference>
<dbReference type="InterPro" id="IPR003959">
    <property type="entry name" value="ATPase_AAA_core"/>
</dbReference>
<dbReference type="SMART" id="SM00382">
    <property type="entry name" value="AAA"/>
    <property type="match status" value="1"/>
</dbReference>
<comment type="similarity">
    <text evidence="2">Belongs to the activator 1 small subunits family.</text>
</comment>
<feature type="compositionally biased region" description="Basic and acidic residues" evidence="7">
    <location>
        <begin position="122"/>
        <end position="131"/>
    </location>
</feature>
<evidence type="ECO:0000259" key="8">
    <source>
        <dbReference type="SMART" id="SM00382"/>
    </source>
</evidence>
<dbReference type="CDD" id="cd18140">
    <property type="entry name" value="HLD_clamp_RFC"/>
    <property type="match status" value="1"/>
</dbReference>
<dbReference type="GO" id="GO:0005634">
    <property type="term" value="C:nucleus"/>
    <property type="evidence" value="ECO:0007669"/>
    <property type="project" value="UniProtKB-SubCell"/>
</dbReference>
<keyword evidence="3" id="KW-0235">DNA replication</keyword>
<dbReference type="FunFam" id="1.20.272.10:FF:000011">
    <property type="entry name" value="Replication factor C subunit 2"/>
    <property type="match status" value="1"/>
</dbReference>
<evidence type="ECO:0000256" key="7">
    <source>
        <dbReference type="SAM" id="MobiDB-lite"/>
    </source>
</evidence>
<dbReference type="InterPro" id="IPR003593">
    <property type="entry name" value="AAA+_ATPase"/>
</dbReference>
<evidence type="ECO:0000256" key="1">
    <source>
        <dbReference type="ARBA" id="ARBA00004123"/>
    </source>
</evidence>
<dbReference type="Gene3D" id="1.10.8.60">
    <property type="match status" value="1"/>
</dbReference>
<keyword evidence="10" id="KW-1185">Reference proteome</keyword>
<dbReference type="SUPFAM" id="SSF48019">
    <property type="entry name" value="post-AAA+ oligomerization domain-like"/>
    <property type="match status" value="1"/>
</dbReference>
<dbReference type="InterPro" id="IPR008921">
    <property type="entry name" value="DNA_pol3_clamp-load_cplx_C"/>
</dbReference>
<proteinExistence type="inferred from homology"/>
<evidence type="ECO:0000256" key="3">
    <source>
        <dbReference type="ARBA" id="ARBA00022705"/>
    </source>
</evidence>
<evidence type="ECO:0000256" key="5">
    <source>
        <dbReference type="ARBA" id="ARBA00022840"/>
    </source>
</evidence>
<keyword evidence="4" id="KW-0547">Nucleotide-binding</keyword>
<dbReference type="CDD" id="cd00009">
    <property type="entry name" value="AAA"/>
    <property type="match status" value="1"/>
</dbReference>
<organism evidence="9 10">
    <name type="scientific">Stephanodiscus triporus</name>
    <dbReference type="NCBI Taxonomy" id="2934178"/>
    <lineage>
        <taxon>Eukaryota</taxon>
        <taxon>Sar</taxon>
        <taxon>Stramenopiles</taxon>
        <taxon>Ochrophyta</taxon>
        <taxon>Bacillariophyta</taxon>
        <taxon>Coscinodiscophyceae</taxon>
        <taxon>Thalassiosirophycidae</taxon>
        <taxon>Stephanodiscales</taxon>
        <taxon>Stephanodiscaceae</taxon>
        <taxon>Stephanodiscus</taxon>
    </lineage>
</organism>
<evidence type="ECO:0000313" key="10">
    <source>
        <dbReference type="Proteomes" id="UP001530315"/>
    </source>
</evidence>
<dbReference type="InterPro" id="IPR047854">
    <property type="entry name" value="RFC_lid"/>
</dbReference>
<keyword evidence="5" id="KW-0067">ATP-binding</keyword>
<dbReference type="GO" id="GO:0005524">
    <property type="term" value="F:ATP binding"/>
    <property type="evidence" value="ECO:0007669"/>
    <property type="project" value="UniProtKB-KW"/>
</dbReference>
<feature type="compositionally biased region" description="Acidic residues" evidence="7">
    <location>
        <begin position="132"/>
        <end position="143"/>
    </location>
</feature>
<dbReference type="Gene3D" id="3.40.50.300">
    <property type="entry name" value="P-loop containing nucleotide triphosphate hydrolases"/>
    <property type="match status" value="1"/>
</dbReference>